<dbReference type="EMBL" id="FWFF01000017">
    <property type="protein sequence ID" value="SLM99158.1"/>
    <property type="molecule type" value="Genomic_DNA"/>
</dbReference>
<dbReference type="Proteomes" id="UP000196581">
    <property type="component" value="Unassembled WGS sequence"/>
</dbReference>
<proteinExistence type="predicted"/>
<keyword evidence="3" id="KW-1185">Reference proteome</keyword>
<keyword evidence="1" id="KW-1133">Transmembrane helix</keyword>
<keyword evidence="1" id="KW-0472">Membrane</keyword>
<reference evidence="3" key="1">
    <citation type="submission" date="2017-02" db="EMBL/GenBank/DDBJ databases">
        <authorList>
            <person name="Dridi B."/>
        </authorList>
    </citation>
    <scope>NUCLEOTIDE SEQUENCE [LARGE SCALE GENOMIC DNA]</scope>
    <source>
        <strain evidence="3">B Co 03.10</strain>
    </source>
</reference>
<organism evidence="2 3">
    <name type="scientific">Brevibacterium yomogidense</name>
    <dbReference type="NCBI Taxonomy" id="946573"/>
    <lineage>
        <taxon>Bacteria</taxon>
        <taxon>Bacillati</taxon>
        <taxon>Actinomycetota</taxon>
        <taxon>Actinomycetes</taxon>
        <taxon>Micrococcales</taxon>
        <taxon>Brevibacteriaceae</taxon>
        <taxon>Brevibacterium</taxon>
    </lineage>
</organism>
<evidence type="ECO:0000313" key="2">
    <source>
        <dbReference type="EMBL" id="SLM99158.1"/>
    </source>
</evidence>
<accession>A0A1X6XJ84</accession>
<keyword evidence="1" id="KW-0812">Transmembrane</keyword>
<name>A0A1X6XJ84_9MICO</name>
<dbReference type="AlphaFoldDB" id="A0A1X6XJ84"/>
<evidence type="ECO:0000313" key="3">
    <source>
        <dbReference type="Proteomes" id="UP000196581"/>
    </source>
</evidence>
<evidence type="ECO:0000256" key="1">
    <source>
        <dbReference type="SAM" id="Phobius"/>
    </source>
</evidence>
<protein>
    <submittedName>
        <fullName evidence="2">Uncharacterized protein</fullName>
    </submittedName>
</protein>
<feature type="transmembrane region" description="Helical" evidence="1">
    <location>
        <begin position="21"/>
        <end position="40"/>
    </location>
</feature>
<gene>
    <name evidence="2" type="ORF">FM105_10410</name>
</gene>
<sequence>MFGGGHSRGRARPSKETAMKLWIPGGVVGLIIIVALIAILV</sequence>